<accession>A0ABU9DFU7</accession>
<evidence type="ECO:0000313" key="7">
    <source>
        <dbReference type="EMBL" id="MEK8127746.1"/>
    </source>
</evidence>
<dbReference type="RefSeq" id="WP_341414796.1">
    <property type="nucleotide sequence ID" value="NZ_JBBPCC010000003.1"/>
</dbReference>
<evidence type="ECO:0000259" key="6">
    <source>
        <dbReference type="Pfam" id="PF00496"/>
    </source>
</evidence>
<sequence length="527" mass="58527">MNRRTQWMTLAVTVLLLLAGCGEGAQSEKGKGAESSGASEAKPKGGTLNVGYPTQPITLDAQTSQNTAVKDITRPIYEPLVTLDKDAKAVPLLADSYQVSEDKLTYSFILRKGVKFHNGKELKAEDAVASLNRWLNRANIAKTNLGGAAASQKDDYTLELKLKTPFLLTPDILADPAQPAVIYPKTSIDEAGSGEIKTFVGTGPFELGEWKQNQYIRLNKFKDYAARSEPASGAGGKREALVDEIYFRFVTDESTRLAGIASGEYDLAFNISFDNVAQVENTPGIKAFPTHGGIINLYYNTVDGLFKDPKARQGLNAALNSEEILKTAFRDKRFYTATSSLVLPQHTDWASDKGKEAYNQNNPEKAKQLLKEAGYDGKELRIFTTRDYADQYNVAVVVQQQLEKIGIKVKLEVYDWATLQTKLTDTKSWDINPLNYAYRPTFLQYGFWGGTSGFPRNDQVQQLFDKIKLASSTKDIRAEVDQVHEFVWSYLPFSIIGQTEQITAISDKVKGFQNVVGPIFWNISVTR</sequence>
<comment type="subcellular location">
    <subcellularLocation>
        <location evidence="1">Cell membrane</location>
        <topology evidence="1">Lipid-anchor</topology>
    </subcellularLocation>
</comment>
<evidence type="ECO:0000256" key="4">
    <source>
        <dbReference type="SAM" id="MobiDB-lite"/>
    </source>
</evidence>
<evidence type="ECO:0000256" key="5">
    <source>
        <dbReference type="SAM" id="SignalP"/>
    </source>
</evidence>
<gene>
    <name evidence="7" type="ORF">WMW72_07425</name>
</gene>
<comment type="caution">
    <text evidence="7">The sequence shown here is derived from an EMBL/GenBank/DDBJ whole genome shotgun (WGS) entry which is preliminary data.</text>
</comment>
<feature type="chain" id="PRO_5046985411" evidence="5">
    <location>
        <begin position="26"/>
        <end position="527"/>
    </location>
</feature>
<dbReference type="InterPro" id="IPR039424">
    <property type="entry name" value="SBP_5"/>
</dbReference>
<dbReference type="SUPFAM" id="SSF53850">
    <property type="entry name" value="Periplasmic binding protein-like II"/>
    <property type="match status" value="1"/>
</dbReference>
<keyword evidence="8" id="KW-1185">Reference proteome</keyword>
<evidence type="ECO:0000256" key="1">
    <source>
        <dbReference type="ARBA" id="ARBA00004193"/>
    </source>
</evidence>
<evidence type="ECO:0000256" key="2">
    <source>
        <dbReference type="ARBA" id="ARBA00005695"/>
    </source>
</evidence>
<feature type="region of interest" description="Disordered" evidence="4">
    <location>
        <begin position="27"/>
        <end position="54"/>
    </location>
</feature>
<dbReference type="InterPro" id="IPR023765">
    <property type="entry name" value="SBP_5_CS"/>
</dbReference>
<keyword evidence="3 5" id="KW-0732">Signal</keyword>
<comment type="similarity">
    <text evidence="2">Belongs to the bacterial solute-binding protein 5 family.</text>
</comment>
<organism evidence="7 8">
    <name type="scientific">Paenibacillus filicis</name>
    <dbReference type="NCBI Taxonomy" id="669464"/>
    <lineage>
        <taxon>Bacteria</taxon>
        <taxon>Bacillati</taxon>
        <taxon>Bacillota</taxon>
        <taxon>Bacilli</taxon>
        <taxon>Bacillales</taxon>
        <taxon>Paenibacillaceae</taxon>
        <taxon>Paenibacillus</taxon>
    </lineage>
</organism>
<dbReference type="Pfam" id="PF00496">
    <property type="entry name" value="SBP_bac_5"/>
    <property type="match status" value="1"/>
</dbReference>
<dbReference type="PROSITE" id="PS51257">
    <property type="entry name" value="PROKAR_LIPOPROTEIN"/>
    <property type="match status" value="1"/>
</dbReference>
<evidence type="ECO:0000313" key="8">
    <source>
        <dbReference type="Proteomes" id="UP001469365"/>
    </source>
</evidence>
<name>A0ABU9DFU7_9BACL</name>
<evidence type="ECO:0000256" key="3">
    <source>
        <dbReference type="ARBA" id="ARBA00022729"/>
    </source>
</evidence>
<reference evidence="7 8" key="1">
    <citation type="submission" date="2024-04" db="EMBL/GenBank/DDBJ databases">
        <title>draft genome sequnece of Paenibacillus filicis.</title>
        <authorList>
            <person name="Kim D.-U."/>
        </authorList>
    </citation>
    <scope>NUCLEOTIDE SEQUENCE [LARGE SCALE GENOMIC DNA]</scope>
    <source>
        <strain evidence="7 8">KACC14197</strain>
    </source>
</reference>
<dbReference type="Gene3D" id="3.90.76.10">
    <property type="entry name" value="Dipeptide-binding Protein, Domain 1"/>
    <property type="match status" value="1"/>
</dbReference>
<dbReference type="Gene3D" id="3.10.105.10">
    <property type="entry name" value="Dipeptide-binding Protein, Domain 3"/>
    <property type="match status" value="1"/>
</dbReference>
<dbReference type="PIRSF" id="PIRSF002741">
    <property type="entry name" value="MppA"/>
    <property type="match status" value="1"/>
</dbReference>
<dbReference type="PANTHER" id="PTHR30290">
    <property type="entry name" value="PERIPLASMIC BINDING COMPONENT OF ABC TRANSPORTER"/>
    <property type="match status" value="1"/>
</dbReference>
<dbReference type="Gene3D" id="3.40.190.10">
    <property type="entry name" value="Periplasmic binding protein-like II"/>
    <property type="match status" value="1"/>
</dbReference>
<proteinExistence type="inferred from homology"/>
<feature type="signal peptide" evidence="5">
    <location>
        <begin position="1"/>
        <end position="25"/>
    </location>
</feature>
<feature type="domain" description="Solute-binding protein family 5" evidence="6">
    <location>
        <begin position="89"/>
        <end position="435"/>
    </location>
</feature>
<dbReference type="InterPro" id="IPR030678">
    <property type="entry name" value="Peptide/Ni-bd"/>
</dbReference>
<dbReference type="InterPro" id="IPR000914">
    <property type="entry name" value="SBP_5_dom"/>
</dbReference>
<dbReference type="EMBL" id="JBBPCC010000003">
    <property type="protein sequence ID" value="MEK8127746.1"/>
    <property type="molecule type" value="Genomic_DNA"/>
</dbReference>
<dbReference type="PANTHER" id="PTHR30290:SF38">
    <property type="entry name" value="D,D-DIPEPTIDE-BINDING PERIPLASMIC PROTEIN DDPA-RELATED"/>
    <property type="match status" value="1"/>
</dbReference>
<protein>
    <submittedName>
        <fullName evidence="7">ABC transporter substrate-binding protein</fullName>
    </submittedName>
</protein>
<dbReference type="CDD" id="cd08502">
    <property type="entry name" value="PBP2_NikA_DppA_OppA_like_16"/>
    <property type="match status" value="1"/>
</dbReference>
<dbReference type="PROSITE" id="PS01040">
    <property type="entry name" value="SBP_BACTERIAL_5"/>
    <property type="match status" value="1"/>
</dbReference>
<dbReference type="Proteomes" id="UP001469365">
    <property type="component" value="Unassembled WGS sequence"/>
</dbReference>